<sequence length="41" mass="4892">LDKSFFTINQNIRVIEKFKHNIYEFTSFLSITQDLSAILQK</sequence>
<dbReference type="EMBL" id="HACA01000856">
    <property type="protein sequence ID" value="CDW18217.1"/>
    <property type="molecule type" value="Transcribed_RNA"/>
</dbReference>
<organism evidence="1">
    <name type="scientific">Lepeophtheirus salmonis</name>
    <name type="common">Salmon louse</name>
    <name type="synonym">Caligus salmonis</name>
    <dbReference type="NCBI Taxonomy" id="72036"/>
    <lineage>
        <taxon>Eukaryota</taxon>
        <taxon>Metazoa</taxon>
        <taxon>Ecdysozoa</taxon>
        <taxon>Arthropoda</taxon>
        <taxon>Crustacea</taxon>
        <taxon>Multicrustacea</taxon>
        <taxon>Hexanauplia</taxon>
        <taxon>Copepoda</taxon>
        <taxon>Siphonostomatoida</taxon>
        <taxon>Caligidae</taxon>
        <taxon>Lepeophtheirus</taxon>
    </lineage>
</organism>
<protein>
    <submittedName>
        <fullName evidence="1">Uncharacterized protein</fullName>
    </submittedName>
</protein>
<proteinExistence type="predicted"/>
<dbReference type="AlphaFoldDB" id="A0A0K2SXX0"/>
<accession>A0A0K2SXX0</accession>
<name>A0A0K2SXX0_LEPSM</name>
<reference evidence="1" key="1">
    <citation type="submission" date="2014-05" db="EMBL/GenBank/DDBJ databases">
        <authorList>
            <person name="Chronopoulou M."/>
        </authorList>
    </citation>
    <scope>NUCLEOTIDE SEQUENCE</scope>
    <source>
        <tissue evidence="1">Whole organism</tissue>
    </source>
</reference>
<evidence type="ECO:0000313" key="1">
    <source>
        <dbReference type="EMBL" id="CDW18217.1"/>
    </source>
</evidence>
<feature type="non-terminal residue" evidence="1">
    <location>
        <position position="1"/>
    </location>
</feature>